<reference evidence="1" key="1">
    <citation type="submission" date="2023-12" db="EMBL/GenBank/DDBJ databases">
        <title>Genome assembly of Anisodus tanguticus.</title>
        <authorList>
            <person name="Wang Y.-J."/>
        </authorList>
    </citation>
    <scope>NUCLEOTIDE SEQUENCE</scope>
    <source>
        <strain evidence="1">KB-2021</strain>
        <tissue evidence="1">Leaf</tissue>
    </source>
</reference>
<dbReference type="Proteomes" id="UP001291623">
    <property type="component" value="Unassembled WGS sequence"/>
</dbReference>
<evidence type="ECO:0000313" key="2">
    <source>
        <dbReference type="Proteomes" id="UP001291623"/>
    </source>
</evidence>
<comment type="caution">
    <text evidence="1">The sequence shown here is derived from an EMBL/GenBank/DDBJ whole genome shotgun (WGS) entry which is preliminary data.</text>
</comment>
<gene>
    <name evidence="1" type="ORF">RND71_025923</name>
</gene>
<organism evidence="1 2">
    <name type="scientific">Anisodus tanguticus</name>
    <dbReference type="NCBI Taxonomy" id="243964"/>
    <lineage>
        <taxon>Eukaryota</taxon>
        <taxon>Viridiplantae</taxon>
        <taxon>Streptophyta</taxon>
        <taxon>Embryophyta</taxon>
        <taxon>Tracheophyta</taxon>
        <taxon>Spermatophyta</taxon>
        <taxon>Magnoliopsida</taxon>
        <taxon>eudicotyledons</taxon>
        <taxon>Gunneridae</taxon>
        <taxon>Pentapetalae</taxon>
        <taxon>asterids</taxon>
        <taxon>lamiids</taxon>
        <taxon>Solanales</taxon>
        <taxon>Solanaceae</taxon>
        <taxon>Solanoideae</taxon>
        <taxon>Hyoscyameae</taxon>
        <taxon>Anisodus</taxon>
    </lineage>
</organism>
<name>A0AAE1RJU5_9SOLA</name>
<evidence type="ECO:0000313" key="1">
    <source>
        <dbReference type="EMBL" id="KAK4353729.1"/>
    </source>
</evidence>
<keyword evidence="2" id="KW-1185">Reference proteome</keyword>
<accession>A0AAE1RJU5</accession>
<dbReference type="EMBL" id="JAVYJV010000014">
    <property type="protein sequence ID" value="KAK4353729.1"/>
    <property type="molecule type" value="Genomic_DNA"/>
</dbReference>
<proteinExistence type="predicted"/>
<protein>
    <submittedName>
        <fullName evidence="1">Uncharacterized protein</fullName>
    </submittedName>
</protein>
<dbReference type="AlphaFoldDB" id="A0AAE1RJU5"/>
<sequence>MVVPHNNHLALSRAVAMVAPDNNHLVKVGLREYCHLILALPMEKYYLHNKNHN</sequence>